<dbReference type="PANTHER" id="PTHR11215">
    <property type="entry name" value="METAL DEPENDENT HYDROLASE - RELATED"/>
    <property type="match status" value="1"/>
</dbReference>
<keyword evidence="4" id="KW-1185">Reference proteome</keyword>
<dbReference type="GO" id="GO:0005634">
    <property type="term" value="C:nucleus"/>
    <property type="evidence" value="ECO:0007669"/>
    <property type="project" value="TreeGrafter"/>
</dbReference>
<dbReference type="InterPro" id="IPR015422">
    <property type="entry name" value="PyrdxlP-dep_Trfase_small"/>
</dbReference>
<dbReference type="GO" id="GO:0005737">
    <property type="term" value="C:cytoplasm"/>
    <property type="evidence" value="ECO:0007669"/>
    <property type="project" value="TreeGrafter"/>
</dbReference>
<feature type="domain" description="Aminotransferase class I/classII large" evidence="2">
    <location>
        <begin position="195"/>
        <end position="357"/>
    </location>
</feature>
<dbReference type="Pfam" id="PF00155">
    <property type="entry name" value="Aminotran_1_2"/>
    <property type="match status" value="1"/>
</dbReference>
<evidence type="ECO:0000256" key="1">
    <source>
        <dbReference type="ARBA" id="ARBA00010105"/>
    </source>
</evidence>
<dbReference type="Gene3D" id="3.40.640.10">
    <property type="entry name" value="Type I PLP-dependent aspartate aminotransferase-like (Major domain)"/>
    <property type="match status" value="1"/>
</dbReference>
<dbReference type="InterPro" id="IPR015421">
    <property type="entry name" value="PyrdxlP-dep_Trfase_major"/>
</dbReference>
<dbReference type="Proteomes" id="UP000054047">
    <property type="component" value="Unassembled WGS sequence"/>
</dbReference>
<protein>
    <recommendedName>
        <fullName evidence="2">Aminotransferase class I/classII large domain-containing protein</fullName>
    </recommendedName>
</protein>
<dbReference type="Gene3D" id="3.90.1150.10">
    <property type="entry name" value="Aspartate Aminotransferase, domain 1"/>
    <property type="match status" value="1"/>
</dbReference>
<dbReference type="EMBL" id="KN734204">
    <property type="protein sequence ID" value="KIH57589.1"/>
    <property type="molecule type" value="Genomic_DNA"/>
</dbReference>
<dbReference type="SUPFAM" id="SSF53383">
    <property type="entry name" value="PLP-dependent transferases"/>
    <property type="match status" value="1"/>
</dbReference>
<gene>
    <name evidence="3" type="ORF">ANCDUO_12217</name>
</gene>
<sequence length="364" mass="40479">MVGLIGTHNGKFHCDEVFACFMLKRLNQFRDYNVLRTRDPATLDTCEVVVDVGGVYDHAKKRYDHHQKEFNETMQSLGVLDFSTKLSSAGLIYAHYGRQLIAEILGCSHDDRMVGIFYRKLYETFVEAIDAVDNGIPQYDGIPRYHMSGGLSGRVGHLNPHWNEMDPNPDERFQQAMELVGGVTEHFGVPILDVDMVMGSLENAMASTGGFCVGRSYVVGHQRLSGLGYCFSASLPPLLATAASEGLKIINEQPERVARVQRFAVAVHRGLEAAFEGSKFAVQGVELSPMKHIVYNGDDAEKKLDALVDRLFNEASIMITRARYLNRDELYPITPSARLMVQSGMSEDEVERALVAIAAIVEEL</sequence>
<accession>A0A0C2GFB8</accession>
<evidence type="ECO:0000313" key="4">
    <source>
        <dbReference type="Proteomes" id="UP000054047"/>
    </source>
</evidence>
<organism evidence="3 4">
    <name type="scientific">Ancylostoma duodenale</name>
    <dbReference type="NCBI Taxonomy" id="51022"/>
    <lineage>
        <taxon>Eukaryota</taxon>
        <taxon>Metazoa</taxon>
        <taxon>Ecdysozoa</taxon>
        <taxon>Nematoda</taxon>
        <taxon>Chromadorea</taxon>
        <taxon>Rhabditida</taxon>
        <taxon>Rhabditina</taxon>
        <taxon>Rhabditomorpha</taxon>
        <taxon>Strongyloidea</taxon>
        <taxon>Ancylostomatidae</taxon>
        <taxon>Ancylostomatinae</taxon>
        <taxon>Ancylostoma</taxon>
    </lineage>
</organism>
<dbReference type="InterPro" id="IPR015424">
    <property type="entry name" value="PyrdxlP-dep_Trfase"/>
</dbReference>
<dbReference type="InterPro" id="IPR003226">
    <property type="entry name" value="MYG1_exonuclease"/>
</dbReference>
<comment type="similarity">
    <text evidence="1">Belongs to the MYG1 family.</text>
</comment>
<dbReference type="Pfam" id="PF03690">
    <property type="entry name" value="MYG1_exonuc"/>
    <property type="match status" value="1"/>
</dbReference>
<name>A0A0C2GFB8_9BILA</name>
<dbReference type="PANTHER" id="PTHR11215:SF1">
    <property type="entry name" value="MYG1 EXONUCLEASE"/>
    <property type="match status" value="1"/>
</dbReference>
<dbReference type="GO" id="GO:0030170">
    <property type="term" value="F:pyridoxal phosphate binding"/>
    <property type="evidence" value="ECO:0007669"/>
    <property type="project" value="InterPro"/>
</dbReference>
<dbReference type="OrthoDB" id="3168162at2759"/>
<reference evidence="3 4" key="1">
    <citation type="submission" date="2013-12" db="EMBL/GenBank/DDBJ databases">
        <title>Draft genome of the parsitic nematode Ancylostoma duodenale.</title>
        <authorList>
            <person name="Mitreva M."/>
        </authorList>
    </citation>
    <scope>NUCLEOTIDE SEQUENCE [LARGE SCALE GENOMIC DNA]</scope>
    <source>
        <strain evidence="3 4">Zhejiang</strain>
    </source>
</reference>
<evidence type="ECO:0000259" key="2">
    <source>
        <dbReference type="Pfam" id="PF00155"/>
    </source>
</evidence>
<evidence type="ECO:0000313" key="3">
    <source>
        <dbReference type="EMBL" id="KIH57589.1"/>
    </source>
</evidence>
<dbReference type="AlphaFoldDB" id="A0A0C2GFB8"/>
<dbReference type="InterPro" id="IPR004839">
    <property type="entry name" value="Aminotransferase_I/II_large"/>
</dbReference>
<proteinExistence type="inferred from homology"/>